<proteinExistence type="predicted"/>
<dbReference type="Gene3D" id="1.10.760.10">
    <property type="entry name" value="Cytochrome c-like domain"/>
    <property type="match status" value="1"/>
</dbReference>
<dbReference type="Pfam" id="PF11821">
    <property type="entry name" value="ActD"/>
    <property type="match status" value="1"/>
</dbReference>
<dbReference type="GO" id="GO:0009055">
    <property type="term" value="F:electron transfer activity"/>
    <property type="evidence" value="ECO:0007669"/>
    <property type="project" value="InterPro"/>
</dbReference>
<keyword evidence="1 4" id="KW-0349">Heme</keyword>
<evidence type="ECO:0000256" key="5">
    <source>
        <dbReference type="SAM" id="Phobius"/>
    </source>
</evidence>
<dbReference type="PANTHER" id="PTHR40394">
    <property type="entry name" value="LIPOPROTEIN-RELATED"/>
    <property type="match status" value="1"/>
</dbReference>
<gene>
    <name evidence="7" type="ORF">Pan54_01660</name>
</gene>
<evidence type="ECO:0000256" key="3">
    <source>
        <dbReference type="ARBA" id="ARBA00023004"/>
    </source>
</evidence>
<accession>A0A5C5X942</accession>
<dbReference type="InterPro" id="IPR021776">
    <property type="entry name" value="ActD"/>
</dbReference>
<dbReference type="GO" id="GO:0020037">
    <property type="term" value="F:heme binding"/>
    <property type="evidence" value="ECO:0007669"/>
    <property type="project" value="InterPro"/>
</dbReference>
<organism evidence="7 8">
    <name type="scientific">Rubinisphaera italica</name>
    <dbReference type="NCBI Taxonomy" id="2527969"/>
    <lineage>
        <taxon>Bacteria</taxon>
        <taxon>Pseudomonadati</taxon>
        <taxon>Planctomycetota</taxon>
        <taxon>Planctomycetia</taxon>
        <taxon>Planctomycetales</taxon>
        <taxon>Planctomycetaceae</taxon>
        <taxon>Rubinisphaera</taxon>
    </lineage>
</organism>
<keyword evidence="3 4" id="KW-0408">Iron</keyword>
<dbReference type="SUPFAM" id="SSF46626">
    <property type="entry name" value="Cytochrome c"/>
    <property type="match status" value="1"/>
</dbReference>
<dbReference type="InterPro" id="IPR036909">
    <property type="entry name" value="Cyt_c-like_dom_sf"/>
</dbReference>
<dbReference type="Proteomes" id="UP000316095">
    <property type="component" value="Unassembled WGS sequence"/>
</dbReference>
<feature type="domain" description="Cytochrome c" evidence="6">
    <location>
        <begin position="327"/>
        <end position="424"/>
    </location>
</feature>
<evidence type="ECO:0000256" key="2">
    <source>
        <dbReference type="ARBA" id="ARBA00022723"/>
    </source>
</evidence>
<dbReference type="GO" id="GO:0046872">
    <property type="term" value="F:metal ion binding"/>
    <property type="evidence" value="ECO:0007669"/>
    <property type="project" value="UniProtKB-KW"/>
</dbReference>
<comment type="caution">
    <text evidence="7">The sequence shown here is derived from an EMBL/GenBank/DDBJ whole genome shotgun (WGS) entry which is preliminary data.</text>
</comment>
<dbReference type="PROSITE" id="PS51007">
    <property type="entry name" value="CYTC"/>
    <property type="match status" value="1"/>
</dbReference>
<feature type="transmembrane region" description="Helical" evidence="5">
    <location>
        <begin position="113"/>
        <end position="135"/>
    </location>
</feature>
<dbReference type="OrthoDB" id="9773456at2"/>
<keyword evidence="8" id="KW-1185">Reference proteome</keyword>
<keyword evidence="5" id="KW-0812">Transmembrane</keyword>
<keyword evidence="2 4" id="KW-0479">Metal-binding</keyword>
<evidence type="ECO:0000259" key="6">
    <source>
        <dbReference type="PROSITE" id="PS51007"/>
    </source>
</evidence>
<name>A0A5C5X942_9PLAN</name>
<keyword evidence="5" id="KW-1133">Transmembrane helix</keyword>
<dbReference type="InterPro" id="IPR009056">
    <property type="entry name" value="Cyt_c-like_dom"/>
</dbReference>
<reference evidence="7 8" key="1">
    <citation type="submission" date="2019-02" db="EMBL/GenBank/DDBJ databases">
        <title>Deep-cultivation of Planctomycetes and their phenomic and genomic characterization uncovers novel biology.</title>
        <authorList>
            <person name="Wiegand S."/>
            <person name="Jogler M."/>
            <person name="Boedeker C."/>
            <person name="Pinto D."/>
            <person name="Vollmers J."/>
            <person name="Rivas-Marin E."/>
            <person name="Kohn T."/>
            <person name="Peeters S.H."/>
            <person name="Heuer A."/>
            <person name="Rast P."/>
            <person name="Oberbeckmann S."/>
            <person name="Bunk B."/>
            <person name="Jeske O."/>
            <person name="Meyerdierks A."/>
            <person name="Storesund J.E."/>
            <person name="Kallscheuer N."/>
            <person name="Luecker S."/>
            <person name="Lage O.M."/>
            <person name="Pohl T."/>
            <person name="Merkel B.J."/>
            <person name="Hornburger P."/>
            <person name="Mueller R.-W."/>
            <person name="Bruemmer F."/>
            <person name="Labrenz M."/>
            <person name="Spormann A.M."/>
            <person name="Op Den Camp H."/>
            <person name="Overmann J."/>
            <person name="Amann R."/>
            <person name="Jetten M.S.M."/>
            <person name="Mascher T."/>
            <person name="Medema M.H."/>
            <person name="Devos D.P."/>
            <person name="Kaster A.-K."/>
            <person name="Ovreas L."/>
            <person name="Rohde M."/>
            <person name="Galperin M.Y."/>
            <person name="Jogler C."/>
        </authorList>
    </citation>
    <scope>NUCLEOTIDE SEQUENCE [LARGE SCALE GENOMIC DNA]</scope>
    <source>
        <strain evidence="7 8">Pan54</strain>
    </source>
</reference>
<evidence type="ECO:0000256" key="4">
    <source>
        <dbReference type="PROSITE-ProRule" id="PRU00433"/>
    </source>
</evidence>
<dbReference type="AlphaFoldDB" id="A0A5C5X942"/>
<dbReference type="PANTHER" id="PTHR40394:SF2">
    <property type="entry name" value="QUINOL:CYTOCHROME C OXIDOREDUCTASE MEMBRANE PROTEIN"/>
    <property type="match status" value="1"/>
</dbReference>
<feature type="transmembrane region" description="Helical" evidence="5">
    <location>
        <begin position="70"/>
        <end position="92"/>
    </location>
</feature>
<dbReference type="EMBL" id="SJPG01000001">
    <property type="protein sequence ID" value="TWT59460.1"/>
    <property type="molecule type" value="Genomic_DNA"/>
</dbReference>
<evidence type="ECO:0000313" key="7">
    <source>
        <dbReference type="EMBL" id="TWT59460.1"/>
    </source>
</evidence>
<feature type="transmembrane region" description="Helical" evidence="5">
    <location>
        <begin position="202"/>
        <end position="222"/>
    </location>
</feature>
<dbReference type="Pfam" id="PF13442">
    <property type="entry name" value="Cytochrome_CBB3"/>
    <property type="match status" value="1"/>
</dbReference>
<keyword evidence="5" id="KW-0472">Membrane</keyword>
<evidence type="ECO:0000256" key="1">
    <source>
        <dbReference type="ARBA" id="ARBA00022617"/>
    </source>
</evidence>
<sequence length="447" mass="49072">MTTAVEEHPKVVAPAPEPSLAGYVAQFADVPSLLNAAEKTRDAGFKSFDCYVPFPVHGIDEAMGIKPSRLPFIVLGCAFAGATTAMALQYLTNAFDYQYIISGKPMFSIPADMPVTFELSVLFSAFGALLGMLALNNLPKFYNRIFFVDPFQKVTTDGFFLGIECEDPKFHKEDTAQFLKALNPVRVDECIDPNASTALPKLLAPLAIFLLIVGLIPLVLLARIRAMPKDVPRVEILTDMDFQPKLKSQRTSKMFTDGRGMRPIIAGTLARGDFYEDIPLSEGLEADASAEIDHSLLLPNAKNPDGTTVKLGDFAWVTEIPLDVNEELMARGEARYNIYCSVCHGKTGKGDGLVSQRAMALQKGTPGIGTWIKPITLYDQPIRDQAVGQIFNTITHGVRKMPGYASQIPVEDRWAIVLYVRALQKAGSATLDQLPEEEQKRLQADVQ</sequence>
<dbReference type="RefSeq" id="WP_146501598.1">
    <property type="nucleotide sequence ID" value="NZ_SJPG01000001.1"/>
</dbReference>
<protein>
    <recommendedName>
        <fullName evidence="6">Cytochrome c domain-containing protein</fullName>
    </recommendedName>
</protein>
<evidence type="ECO:0000313" key="8">
    <source>
        <dbReference type="Proteomes" id="UP000316095"/>
    </source>
</evidence>